<evidence type="ECO:0000313" key="3">
    <source>
        <dbReference type="EMBL" id="THG29097.1"/>
    </source>
</evidence>
<name>A0A4V3WSR3_9MICO</name>
<dbReference type="EMBL" id="SSSN01000015">
    <property type="protein sequence ID" value="THG29097.1"/>
    <property type="molecule type" value="Genomic_DNA"/>
</dbReference>
<gene>
    <name evidence="3" type="ORF">E6C70_15900</name>
</gene>
<dbReference type="InterPro" id="IPR042070">
    <property type="entry name" value="PucR_C-HTH_sf"/>
</dbReference>
<comment type="caution">
    <text evidence="3">The sequence shown here is derived from an EMBL/GenBank/DDBJ whole genome shotgun (WGS) entry which is preliminary data.</text>
</comment>
<dbReference type="AlphaFoldDB" id="A0A4V3WSR3"/>
<dbReference type="InterPro" id="IPR025736">
    <property type="entry name" value="PucR_C-HTH_dom"/>
</dbReference>
<protein>
    <submittedName>
        <fullName evidence="3">PucR family transcriptional regulator</fullName>
    </submittedName>
</protein>
<organism evidence="3 4">
    <name type="scientific">Orlajensenia flava</name>
    <dbReference type="NCBI Taxonomy" id="2565934"/>
    <lineage>
        <taxon>Bacteria</taxon>
        <taxon>Bacillati</taxon>
        <taxon>Actinomycetota</taxon>
        <taxon>Actinomycetes</taxon>
        <taxon>Micrococcales</taxon>
        <taxon>Microbacteriaceae</taxon>
        <taxon>Orlajensenia</taxon>
    </lineage>
</organism>
<reference evidence="3 4" key="1">
    <citation type="submission" date="2019-04" db="EMBL/GenBank/DDBJ databases">
        <authorList>
            <person name="Jiang L."/>
        </authorList>
    </citation>
    <scope>NUCLEOTIDE SEQUENCE [LARGE SCALE GENOMIC DNA]</scope>
    <source>
        <strain evidence="3 4">YIM 131861</strain>
    </source>
</reference>
<dbReference type="InterPro" id="IPR051448">
    <property type="entry name" value="CdaR-like_regulators"/>
</dbReference>
<dbReference type="RefSeq" id="WP_136425486.1">
    <property type="nucleotide sequence ID" value="NZ_SSSN01000015.1"/>
</dbReference>
<dbReference type="InterPro" id="IPR012914">
    <property type="entry name" value="PucR_dom"/>
</dbReference>
<dbReference type="PANTHER" id="PTHR33744:SF1">
    <property type="entry name" value="DNA-BINDING TRANSCRIPTIONAL ACTIVATOR ADER"/>
    <property type="match status" value="1"/>
</dbReference>
<dbReference type="Gene3D" id="1.10.10.2840">
    <property type="entry name" value="PucR C-terminal helix-turn-helix domain"/>
    <property type="match status" value="1"/>
</dbReference>
<proteinExistence type="predicted"/>
<evidence type="ECO:0000313" key="4">
    <source>
        <dbReference type="Proteomes" id="UP000307380"/>
    </source>
</evidence>
<sequence length="503" mass="53036">MYRSSVLPTLRALLARDDLALRLATPAPAAALDSPVQWVHSSDLVDPTPFLAPGQVLLTTGTQFDQTDADDYVARLVDRGITGLGFGTEVIRAGTPVALIESCGVRGLPLFEVPYRTPFIAVARTTAELIAADAYARHTWALDAQRAISLAALRADGLHAALAELARVLATGVALFDAGGGLDRVFPADAIDPIALGVVRRDVELLLARGQRASATVEAGGRSLQLHTLGGRGRLRGVLAVGADLDEQGREVVASVVGLASLALEQARELDRTRQRMRTGLVHALLAGETELVARVAPDLGGALPEGEVRVAIVAVDSDRRDALDELLERRARQSTGALFFGRTDDGVLLVVDAAASRTLRELPRRFGARVGVSGLASREQLAPALAQARDALATLDEPGTRGFDELAAHGIVDSLARGGTRELARAAIAPLTRHDADAGTELVATLRAWLEADAQYDRAAAALGVHRHTVRARIALAERVSGRDLGTFAGRAELWVALVASA</sequence>
<dbReference type="Pfam" id="PF07905">
    <property type="entry name" value="PucR"/>
    <property type="match status" value="1"/>
</dbReference>
<dbReference type="Pfam" id="PF13556">
    <property type="entry name" value="HTH_30"/>
    <property type="match status" value="1"/>
</dbReference>
<accession>A0A4V3WSR3</accession>
<evidence type="ECO:0000259" key="2">
    <source>
        <dbReference type="Pfam" id="PF13556"/>
    </source>
</evidence>
<feature type="domain" description="Purine catabolism PurC-like" evidence="1">
    <location>
        <begin position="26"/>
        <end position="130"/>
    </location>
</feature>
<feature type="domain" description="PucR C-terminal helix-turn-helix" evidence="2">
    <location>
        <begin position="443"/>
        <end position="500"/>
    </location>
</feature>
<keyword evidence="4" id="KW-1185">Reference proteome</keyword>
<dbReference type="Proteomes" id="UP000307380">
    <property type="component" value="Unassembled WGS sequence"/>
</dbReference>
<dbReference type="PANTHER" id="PTHR33744">
    <property type="entry name" value="CARBOHYDRATE DIACID REGULATOR"/>
    <property type="match status" value="1"/>
</dbReference>
<dbReference type="OrthoDB" id="8450798at2"/>
<evidence type="ECO:0000259" key="1">
    <source>
        <dbReference type="Pfam" id="PF07905"/>
    </source>
</evidence>